<dbReference type="Proteomes" id="UP001323798">
    <property type="component" value="Chromosome"/>
</dbReference>
<dbReference type="InterPro" id="IPR011008">
    <property type="entry name" value="Dimeric_a/b-barrel"/>
</dbReference>
<name>A0ABZ0SJ00_9MICO</name>
<accession>A0ABZ0SJ00</accession>
<reference evidence="1 2" key="1">
    <citation type="submission" date="2023-11" db="EMBL/GenBank/DDBJ databases">
        <title>Genome sequence of Microbacterium rhizosphaerae KACC 19337.</title>
        <authorList>
            <person name="Choi H."/>
            <person name="Kim S."/>
            <person name="Kim Y."/>
            <person name="Kwon S.-W."/>
            <person name="Heo J."/>
        </authorList>
    </citation>
    <scope>NUCLEOTIDE SEQUENCE [LARGE SCALE GENOMIC DNA]</scope>
    <source>
        <strain evidence="1 2">KACC 19337</strain>
    </source>
</reference>
<keyword evidence="2" id="KW-1185">Reference proteome</keyword>
<evidence type="ECO:0000313" key="2">
    <source>
        <dbReference type="Proteomes" id="UP001323798"/>
    </source>
</evidence>
<protein>
    <submittedName>
        <fullName evidence="1">L-rhamnose mutarotase</fullName>
    </submittedName>
</protein>
<dbReference type="InterPro" id="IPR008000">
    <property type="entry name" value="Rham/fucose_mutarotase"/>
</dbReference>
<dbReference type="Gene3D" id="3.30.70.100">
    <property type="match status" value="1"/>
</dbReference>
<proteinExistence type="predicted"/>
<dbReference type="SUPFAM" id="SSF54909">
    <property type="entry name" value="Dimeric alpha+beta barrel"/>
    <property type="match status" value="1"/>
</dbReference>
<sequence length="110" mass="12142">MRVALHSMVRPGAVDEYRVHHAAIPDDLVALFERAGIHDWSIWRSGDRLFHLVDCDDFDAAIRVVDSDPANEAWQSVIGRYVAGFLGPDGEDAFAPLEPIWSLGAQRSGA</sequence>
<dbReference type="RefSeq" id="WP_320942068.1">
    <property type="nucleotide sequence ID" value="NZ_BAABEU010000001.1"/>
</dbReference>
<evidence type="ECO:0000313" key="1">
    <source>
        <dbReference type="EMBL" id="WPR89352.1"/>
    </source>
</evidence>
<gene>
    <name evidence="1" type="ORF">SM116_16560</name>
</gene>
<organism evidence="1 2">
    <name type="scientific">Microbacterium rhizosphaerae</name>
    <dbReference type="NCBI Taxonomy" id="1678237"/>
    <lineage>
        <taxon>Bacteria</taxon>
        <taxon>Bacillati</taxon>
        <taxon>Actinomycetota</taxon>
        <taxon>Actinomycetes</taxon>
        <taxon>Micrococcales</taxon>
        <taxon>Microbacteriaceae</taxon>
        <taxon>Microbacterium</taxon>
    </lineage>
</organism>
<dbReference type="Pfam" id="PF05336">
    <property type="entry name" value="rhaM"/>
    <property type="match status" value="1"/>
</dbReference>
<dbReference type="EMBL" id="CP139368">
    <property type="protein sequence ID" value="WPR89352.1"/>
    <property type="molecule type" value="Genomic_DNA"/>
</dbReference>